<feature type="domain" description="DUF2489" evidence="2">
    <location>
        <begin position="20"/>
        <end position="148"/>
    </location>
</feature>
<reference evidence="3 4" key="1">
    <citation type="submission" date="2012-02" db="EMBL/GenBank/DDBJ databases">
        <authorList>
            <person name="Harkins D.M."/>
            <person name="Madupu R."/>
            <person name="Durkin A.S."/>
            <person name="Torralba M."/>
            <person name="Methe B."/>
            <person name="Sutton G.G."/>
            <person name="Nelson K.E."/>
        </authorList>
    </citation>
    <scope>NUCLEOTIDE SEQUENCE [LARGE SCALE GENOMIC DNA]</scope>
    <source>
        <strain evidence="3 4">HK385</strain>
    </source>
</reference>
<comment type="caution">
    <text evidence="3">The sequence shown here is derived from an EMBL/GenBank/DDBJ whole genome shotgun (WGS) entry which is preliminary data.</text>
</comment>
<keyword evidence="1" id="KW-0812">Transmembrane</keyword>
<evidence type="ECO:0000313" key="4">
    <source>
        <dbReference type="Proteomes" id="UP000003016"/>
    </source>
</evidence>
<protein>
    <submittedName>
        <fullName evidence="3">PF10675 family protein</fullName>
    </submittedName>
</protein>
<dbReference type="Proteomes" id="UP000003016">
    <property type="component" value="Unassembled WGS sequence"/>
</dbReference>
<sequence>MSVDMIRFFIIILAVLILLSMVGYAVYLWAKVKNQQALERELRKQAEKEQKARFERIFESVEVIAHAVRTEQCNPSEGVLRLKPLLDVLGHKLSNYPAMWELYELVQDMAILEERKALKRNERMRQDLAREAKEAELFEQIQAECGQLIEVIKTLKKAR</sequence>
<dbReference type="InterPro" id="IPR019617">
    <property type="entry name" value="DUF2489"/>
</dbReference>
<feature type="transmembrane region" description="Helical" evidence="1">
    <location>
        <begin position="6"/>
        <end position="30"/>
    </location>
</feature>
<dbReference type="Pfam" id="PF10675">
    <property type="entry name" value="DUF2489"/>
    <property type="match status" value="1"/>
</dbReference>
<organism evidence="3 4">
    <name type="scientific">Haemophilus parahaemolyticus HK385</name>
    <dbReference type="NCBI Taxonomy" id="1095744"/>
    <lineage>
        <taxon>Bacteria</taxon>
        <taxon>Pseudomonadati</taxon>
        <taxon>Pseudomonadota</taxon>
        <taxon>Gammaproteobacteria</taxon>
        <taxon>Pasteurellales</taxon>
        <taxon>Pasteurellaceae</taxon>
        <taxon>Haemophilus</taxon>
    </lineage>
</organism>
<proteinExistence type="predicted"/>
<keyword evidence="1" id="KW-0472">Membrane</keyword>
<dbReference type="EMBL" id="AJSW01000004">
    <property type="protein sequence ID" value="EIJ73506.1"/>
    <property type="molecule type" value="Genomic_DNA"/>
</dbReference>
<evidence type="ECO:0000259" key="2">
    <source>
        <dbReference type="Pfam" id="PF10675"/>
    </source>
</evidence>
<keyword evidence="4" id="KW-1185">Reference proteome</keyword>
<accession>A0ABP2P5C8</accession>
<evidence type="ECO:0000256" key="1">
    <source>
        <dbReference type="SAM" id="Phobius"/>
    </source>
</evidence>
<keyword evidence="1" id="KW-1133">Transmembrane helix</keyword>
<name>A0ABP2P5C8_HAEPH</name>
<gene>
    <name evidence="3" type="ORF">HMPREF1050_0825</name>
</gene>
<evidence type="ECO:0000313" key="3">
    <source>
        <dbReference type="EMBL" id="EIJ73506.1"/>
    </source>
</evidence>